<keyword evidence="2" id="KW-0812">Transmembrane</keyword>
<reference evidence="3 4" key="1">
    <citation type="submission" date="2016-12" db="EMBL/GenBank/DDBJ databases">
        <title>Isolation and genomic insights into novel planktonic Zetaproteobacteria from stratified waters of the Chesapeake Bay.</title>
        <authorList>
            <person name="McAllister S.M."/>
            <person name="Kato S."/>
            <person name="Chan C.S."/>
            <person name="Chiu B.K."/>
            <person name="Field E.K."/>
        </authorList>
    </citation>
    <scope>NUCLEOTIDE SEQUENCE [LARGE SCALE GENOMIC DNA]</scope>
    <source>
        <strain evidence="3 4">CP-5</strain>
    </source>
</reference>
<dbReference type="KEGG" id="maes:Ga0123461_0153"/>
<dbReference type="Proteomes" id="UP000231701">
    <property type="component" value="Chromosome"/>
</dbReference>
<dbReference type="OrthoDB" id="9854807at2"/>
<gene>
    <name evidence="3" type="ORF">Ga0123461_0153</name>
</gene>
<feature type="transmembrane region" description="Helical" evidence="2">
    <location>
        <begin position="6"/>
        <end position="26"/>
    </location>
</feature>
<organism evidence="3 4">
    <name type="scientific">Mariprofundus aestuarium</name>
    <dbReference type="NCBI Taxonomy" id="1921086"/>
    <lineage>
        <taxon>Bacteria</taxon>
        <taxon>Pseudomonadati</taxon>
        <taxon>Pseudomonadota</taxon>
        <taxon>Candidatius Mariprofundia</taxon>
        <taxon>Mariprofundales</taxon>
        <taxon>Mariprofundaceae</taxon>
        <taxon>Mariprofundus</taxon>
    </lineage>
</organism>
<sequence>MPETLPYGVMLDLLIIVAVAGLWMAWWRNLNRLKKTECLLAGSIQQLDQATVQLKQAMDHIRAFEKERCVEERPRKKNASGKRPLPAENLSDDTVLVRTLLLQRKGKSDEEIADSLSIPINQVRLMLKMHSTRDS</sequence>
<proteinExistence type="predicted"/>
<feature type="region of interest" description="Disordered" evidence="1">
    <location>
        <begin position="69"/>
        <end position="90"/>
    </location>
</feature>
<keyword evidence="2" id="KW-0472">Membrane</keyword>
<evidence type="ECO:0000313" key="4">
    <source>
        <dbReference type="Proteomes" id="UP000231701"/>
    </source>
</evidence>
<protein>
    <submittedName>
        <fullName evidence="3">Uncharacterized protein</fullName>
    </submittedName>
</protein>
<dbReference type="AlphaFoldDB" id="A0A2K8L2Z1"/>
<keyword evidence="4" id="KW-1185">Reference proteome</keyword>
<evidence type="ECO:0000313" key="3">
    <source>
        <dbReference type="EMBL" id="ATX78606.1"/>
    </source>
</evidence>
<keyword evidence="2" id="KW-1133">Transmembrane helix</keyword>
<dbReference type="RefSeq" id="WP_100276600.1">
    <property type="nucleotide sequence ID" value="NZ_CP018799.1"/>
</dbReference>
<dbReference type="EMBL" id="CP018799">
    <property type="protein sequence ID" value="ATX78606.1"/>
    <property type="molecule type" value="Genomic_DNA"/>
</dbReference>
<evidence type="ECO:0000256" key="2">
    <source>
        <dbReference type="SAM" id="Phobius"/>
    </source>
</evidence>
<name>A0A2K8L2Z1_MARES</name>
<evidence type="ECO:0000256" key="1">
    <source>
        <dbReference type="SAM" id="MobiDB-lite"/>
    </source>
</evidence>
<accession>A0A2K8L2Z1</accession>